<name>A0A2P2QI28_RHIMU</name>
<reference evidence="1" key="1">
    <citation type="submission" date="2018-02" db="EMBL/GenBank/DDBJ databases">
        <title>Rhizophora mucronata_Transcriptome.</title>
        <authorList>
            <person name="Meera S.P."/>
            <person name="Sreeshan A."/>
            <person name="Augustine A."/>
        </authorList>
    </citation>
    <scope>NUCLEOTIDE SEQUENCE</scope>
    <source>
        <tissue evidence="1">Leaf</tissue>
    </source>
</reference>
<accession>A0A2P2QI28</accession>
<sequence>MWYVIRPDKIDDLDR</sequence>
<dbReference type="EMBL" id="GGEC01086090">
    <property type="protein sequence ID" value="MBX66574.1"/>
    <property type="molecule type" value="Transcribed_RNA"/>
</dbReference>
<organism evidence="1">
    <name type="scientific">Rhizophora mucronata</name>
    <name type="common">Asiatic mangrove</name>
    <dbReference type="NCBI Taxonomy" id="61149"/>
    <lineage>
        <taxon>Eukaryota</taxon>
        <taxon>Viridiplantae</taxon>
        <taxon>Streptophyta</taxon>
        <taxon>Embryophyta</taxon>
        <taxon>Tracheophyta</taxon>
        <taxon>Spermatophyta</taxon>
        <taxon>Magnoliopsida</taxon>
        <taxon>eudicotyledons</taxon>
        <taxon>Gunneridae</taxon>
        <taxon>Pentapetalae</taxon>
        <taxon>rosids</taxon>
        <taxon>fabids</taxon>
        <taxon>Malpighiales</taxon>
        <taxon>Rhizophoraceae</taxon>
        <taxon>Rhizophora</taxon>
    </lineage>
</organism>
<protein>
    <submittedName>
        <fullName evidence="1">Uncharacterized protein</fullName>
    </submittedName>
</protein>
<proteinExistence type="predicted"/>
<evidence type="ECO:0000313" key="1">
    <source>
        <dbReference type="EMBL" id="MBX66574.1"/>
    </source>
</evidence>